<dbReference type="EC" id="2.1.2.2" evidence="3"/>
<evidence type="ECO:0000256" key="7">
    <source>
        <dbReference type="ARBA" id="ARBA00022755"/>
    </source>
</evidence>
<dbReference type="PANTHER" id="PTHR43369">
    <property type="entry name" value="PHOSPHORIBOSYLGLYCINAMIDE FORMYLTRANSFERASE"/>
    <property type="match status" value="1"/>
</dbReference>
<evidence type="ECO:0000256" key="3">
    <source>
        <dbReference type="ARBA" id="ARBA00012254"/>
    </source>
</evidence>
<dbReference type="HAMAP" id="MF_01930">
    <property type="entry name" value="PurN"/>
    <property type="match status" value="1"/>
</dbReference>
<evidence type="ECO:0000256" key="11">
    <source>
        <dbReference type="ARBA" id="ARBA00041682"/>
    </source>
</evidence>
<dbReference type="InterPro" id="IPR004607">
    <property type="entry name" value="GART"/>
</dbReference>
<dbReference type="InterPro" id="IPR002376">
    <property type="entry name" value="Formyl_transf_N"/>
</dbReference>
<comment type="pathway">
    <text evidence="2">Purine metabolism; IMP biosynthesis via de novo pathway; N(2)-formyl-N(1)-(5-phospho-D-ribosyl)glycinamide from N(1)-(5-phospho-D-ribosyl)glycinamide (10-formyl THF route): step 1/1.</text>
</comment>
<dbReference type="EMBL" id="GISG01083050">
    <property type="protein sequence ID" value="MBA4632496.1"/>
    <property type="molecule type" value="Transcribed_RNA"/>
</dbReference>
<reference evidence="15" key="1">
    <citation type="journal article" date="2013" name="J. Plant Res.">
        <title>Effect of fungi and light on seed germination of three Opuntia species from semiarid lands of central Mexico.</title>
        <authorList>
            <person name="Delgado-Sanchez P."/>
            <person name="Jimenez-Bremont J.F."/>
            <person name="Guerrero-Gonzalez Mde L."/>
            <person name="Flores J."/>
        </authorList>
    </citation>
    <scope>NUCLEOTIDE SEQUENCE</scope>
    <source>
        <tissue evidence="15">Cladode</tissue>
    </source>
</reference>
<dbReference type="Pfam" id="PF00551">
    <property type="entry name" value="Formyl_trans_N"/>
    <property type="match status" value="1"/>
</dbReference>
<evidence type="ECO:0000256" key="1">
    <source>
        <dbReference type="ARBA" id="ARBA00004229"/>
    </source>
</evidence>
<dbReference type="InterPro" id="IPR001555">
    <property type="entry name" value="GART_AS"/>
</dbReference>
<dbReference type="UniPathway" id="UPA00074">
    <property type="reaction ID" value="UER00126"/>
</dbReference>
<organism evidence="15">
    <name type="scientific">Opuntia streptacantha</name>
    <name type="common">Prickly pear cactus</name>
    <name type="synonym">Opuntia cardona</name>
    <dbReference type="NCBI Taxonomy" id="393608"/>
    <lineage>
        <taxon>Eukaryota</taxon>
        <taxon>Viridiplantae</taxon>
        <taxon>Streptophyta</taxon>
        <taxon>Embryophyta</taxon>
        <taxon>Tracheophyta</taxon>
        <taxon>Spermatophyta</taxon>
        <taxon>Magnoliopsida</taxon>
        <taxon>eudicotyledons</taxon>
        <taxon>Gunneridae</taxon>
        <taxon>Pentapetalae</taxon>
        <taxon>Caryophyllales</taxon>
        <taxon>Cactineae</taxon>
        <taxon>Cactaceae</taxon>
        <taxon>Opuntioideae</taxon>
        <taxon>Opuntia</taxon>
    </lineage>
</organism>
<comment type="similarity">
    <text evidence="9">Belongs to the GART family.</text>
</comment>
<evidence type="ECO:0000256" key="2">
    <source>
        <dbReference type="ARBA" id="ARBA00005054"/>
    </source>
</evidence>
<comment type="catalytic activity">
    <reaction evidence="12">
        <text>N(1)-(5-phospho-beta-D-ribosyl)glycinamide + (6R)-10-formyltetrahydrofolate = N(2)-formyl-N(1)-(5-phospho-beta-D-ribosyl)glycinamide + (6S)-5,6,7,8-tetrahydrofolate + H(+)</text>
        <dbReference type="Rhea" id="RHEA:15053"/>
        <dbReference type="ChEBI" id="CHEBI:15378"/>
        <dbReference type="ChEBI" id="CHEBI:57453"/>
        <dbReference type="ChEBI" id="CHEBI:143788"/>
        <dbReference type="ChEBI" id="CHEBI:147286"/>
        <dbReference type="ChEBI" id="CHEBI:195366"/>
        <dbReference type="EC" id="2.1.2.2"/>
    </reaction>
</comment>
<dbReference type="GO" id="GO:0004644">
    <property type="term" value="F:phosphoribosylglycinamide formyltransferase activity"/>
    <property type="evidence" value="ECO:0007669"/>
    <property type="project" value="UniProtKB-EC"/>
</dbReference>
<proteinExistence type="inferred from homology"/>
<keyword evidence="5" id="KW-0934">Plastid</keyword>
<keyword evidence="6 15" id="KW-0808">Transferase</keyword>
<evidence type="ECO:0000256" key="8">
    <source>
        <dbReference type="ARBA" id="ARBA00022946"/>
    </source>
</evidence>
<dbReference type="PROSITE" id="PS00373">
    <property type="entry name" value="GART"/>
    <property type="match status" value="1"/>
</dbReference>
<evidence type="ECO:0000256" key="4">
    <source>
        <dbReference type="ARBA" id="ARBA00022528"/>
    </source>
</evidence>
<comment type="subcellular location">
    <subcellularLocation>
        <location evidence="1">Plastid</location>
        <location evidence="1">Chloroplast</location>
    </subcellularLocation>
</comment>
<dbReference type="GO" id="GO:0006189">
    <property type="term" value="P:'de novo' IMP biosynthetic process"/>
    <property type="evidence" value="ECO:0007669"/>
    <property type="project" value="UniProtKB-UniPathway"/>
</dbReference>
<evidence type="ECO:0000256" key="5">
    <source>
        <dbReference type="ARBA" id="ARBA00022640"/>
    </source>
</evidence>
<accession>A0A7C8Z252</accession>
<dbReference type="PANTHER" id="PTHR43369:SF2">
    <property type="entry name" value="PHOSPHORIBOSYLGLYCINAMIDE FORMYLTRANSFERASE"/>
    <property type="match status" value="1"/>
</dbReference>
<evidence type="ECO:0000259" key="14">
    <source>
        <dbReference type="Pfam" id="PF00551"/>
    </source>
</evidence>
<name>A0A7C8Z252_OPUST</name>
<feature type="domain" description="Formyl transferase N-terminal" evidence="14">
    <location>
        <begin position="88"/>
        <end position="272"/>
    </location>
</feature>
<evidence type="ECO:0000256" key="10">
    <source>
        <dbReference type="ARBA" id="ARBA00041324"/>
    </source>
</evidence>
<evidence type="ECO:0000256" key="9">
    <source>
        <dbReference type="ARBA" id="ARBA00038440"/>
    </source>
</evidence>
<sequence length="301" mass="33252">MVAQSLCLKLSPNVSVPLLNDFKGLSYGLVTPFVQPTKWDPIVASPTHYQASCRLRYNARHFLLAMAAHKGEDSNTNSRDLELKPRRKNLAVFVSGGGSNFKSIHLATLNGAILGDVVVLVTNKRDCGGAAYARENGIPVVLFPRSKEEPEGLSADDLITVLRKFKVDFTLLAGYLKLIPVELVREYPKRILNIHPALLPAFGGKGYYGMKVHKAVIASGARYSGPTIHFVNEQYDTGKILAQRVVPVRAFDTPEELAARVLLEEHSLYVDVAAALCEDRIIWRNDGVPIIQTKEDPNQYC</sequence>
<dbReference type="Gene3D" id="3.40.50.170">
    <property type="entry name" value="Formyl transferase, N-terminal domain"/>
    <property type="match status" value="1"/>
</dbReference>
<dbReference type="AlphaFoldDB" id="A0A7C8Z252"/>
<dbReference type="InterPro" id="IPR036477">
    <property type="entry name" value="Formyl_transf_N_sf"/>
</dbReference>
<evidence type="ECO:0000256" key="12">
    <source>
        <dbReference type="ARBA" id="ARBA00047664"/>
    </source>
</evidence>
<evidence type="ECO:0000256" key="13">
    <source>
        <dbReference type="ARBA" id="ARBA00073488"/>
    </source>
</evidence>
<dbReference type="FunFam" id="3.40.50.170:FF:000011">
    <property type="entry name" value="phosphoribosylglycinamide formyltransferase, chloroplastic"/>
    <property type="match status" value="1"/>
</dbReference>
<keyword evidence="8" id="KW-0809">Transit peptide</keyword>
<dbReference type="SUPFAM" id="SSF53328">
    <property type="entry name" value="Formyltransferase"/>
    <property type="match status" value="1"/>
</dbReference>
<evidence type="ECO:0000313" key="15">
    <source>
        <dbReference type="EMBL" id="MBA4632496.1"/>
    </source>
</evidence>
<keyword evidence="7" id="KW-0658">Purine biosynthesis</keyword>
<protein>
    <recommendedName>
        <fullName evidence="13">Phosphoribosylglycinamide formyltransferase, chloroplastic</fullName>
        <ecNumber evidence="3">2.1.2.2</ecNumber>
    </recommendedName>
    <alternativeName>
        <fullName evidence="11">5'-phosphoribosylglycinamide transformylase</fullName>
    </alternativeName>
    <alternativeName>
        <fullName evidence="10">GAR transformylase</fullName>
    </alternativeName>
</protein>
<evidence type="ECO:0000256" key="6">
    <source>
        <dbReference type="ARBA" id="ARBA00022679"/>
    </source>
</evidence>
<dbReference type="GO" id="GO:0009507">
    <property type="term" value="C:chloroplast"/>
    <property type="evidence" value="ECO:0007669"/>
    <property type="project" value="UniProtKB-SubCell"/>
</dbReference>
<reference evidence="15" key="2">
    <citation type="submission" date="2020-07" db="EMBL/GenBank/DDBJ databases">
        <authorList>
            <person name="Vera ALvarez R."/>
            <person name="Arias-Moreno D.M."/>
            <person name="Jimenez-Jacinto V."/>
            <person name="Jimenez-Bremont J.F."/>
            <person name="Swaminathan K."/>
            <person name="Moose S.P."/>
            <person name="Guerrero-Gonzalez M.L."/>
            <person name="Marino-Ramirez L."/>
            <person name="Landsman D."/>
            <person name="Rodriguez-Kessler M."/>
            <person name="Delgado-Sanchez P."/>
        </authorList>
    </citation>
    <scope>NUCLEOTIDE SEQUENCE</scope>
    <source>
        <tissue evidence="15">Cladode</tissue>
    </source>
</reference>
<dbReference type="CDD" id="cd08645">
    <property type="entry name" value="FMT_core_GART"/>
    <property type="match status" value="1"/>
</dbReference>
<keyword evidence="4" id="KW-0150">Chloroplast</keyword>